<name>A0A5C3KWH6_COPMA</name>
<dbReference type="EMBL" id="ML210195">
    <property type="protein sequence ID" value="TFK24764.1"/>
    <property type="molecule type" value="Genomic_DNA"/>
</dbReference>
<evidence type="ECO:0000313" key="2">
    <source>
        <dbReference type="Proteomes" id="UP000307440"/>
    </source>
</evidence>
<proteinExistence type="predicted"/>
<accession>A0A5C3KWH6</accession>
<reference evidence="1 2" key="1">
    <citation type="journal article" date="2019" name="Nat. Ecol. Evol.">
        <title>Megaphylogeny resolves global patterns of mushroom evolution.</title>
        <authorList>
            <person name="Varga T."/>
            <person name="Krizsan K."/>
            <person name="Foldi C."/>
            <person name="Dima B."/>
            <person name="Sanchez-Garcia M."/>
            <person name="Sanchez-Ramirez S."/>
            <person name="Szollosi G.J."/>
            <person name="Szarkandi J.G."/>
            <person name="Papp V."/>
            <person name="Albert L."/>
            <person name="Andreopoulos W."/>
            <person name="Angelini C."/>
            <person name="Antonin V."/>
            <person name="Barry K.W."/>
            <person name="Bougher N.L."/>
            <person name="Buchanan P."/>
            <person name="Buyck B."/>
            <person name="Bense V."/>
            <person name="Catcheside P."/>
            <person name="Chovatia M."/>
            <person name="Cooper J."/>
            <person name="Damon W."/>
            <person name="Desjardin D."/>
            <person name="Finy P."/>
            <person name="Geml J."/>
            <person name="Haridas S."/>
            <person name="Hughes K."/>
            <person name="Justo A."/>
            <person name="Karasinski D."/>
            <person name="Kautmanova I."/>
            <person name="Kiss B."/>
            <person name="Kocsube S."/>
            <person name="Kotiranta H."/>
            <person name="LaButti K.M."/>
            <person name="Lechner B.E."/>
            <person name="Liimatainen K."/>
            <person name="Lipzen A."/>
            <person name="Lukacs Z."/>
            <person name="Mihaltcheva S."/>
            <person name="Morgado L.N."/>
            <person name="Niskanen T."/>
            <person name="Noordeloos M.E."/>
            <person name="Ohm R.A."/>
            <person name="Ortiz-Santana B."/>
            <person name="Ovrebo C."/>
            <person name="Racz N."/>
            <person name="Riley R."/>
            <person name="Savchenko A."/>
            <person name="Shiryaev A."/>
            <person name="Soop K."/>
            <person name="Spirin V."/>
            <person name="Szebenyi C."/>
            <person name="Tomsovsky M."/>
            <person name="Tulloss R.E."/>
            <person name="Uehling J."/>
            <person name="Grigoriev I.V."/>
            <person name="Vagvolgyi C."/>
            <person name="Papp T."/>
            <person name="Martin F.M."/>
            <person name="Miettinen O."/>
            <person name="Hibbett D.S."/>
            <person name="Nagy L.G."/>
        </authorList>
    </citation>
    <scope>NUCLEOTIDE SEQUENCE [LARGE SCALE GENOMIC DNA]</scope>
    <source>
        <strain evidence="1 2">CBS 121175</strain>
    </source>
</reference>
<dbReference type="AlphaFoldDB" id="A0A5C3KWH6"/>
<evidence type="ECO:0000313" key="1">
    <source>
        <dbReference type="EMBL" id="TFK24764.1"/>
    </source>
</evidence>
<keyword evidence="2" id="KW-1185">Reference proteome</keyword>
<organism evidence="1 2">
    <name type="scientific">Coprinopsis marcescibilis</name>
    <name type="common">Agaric fungus</name>
    <name type="synonym">Psathyrella marcescibilis</name>
    <dbReference type="NCBI Taxonomy" id="230819"/>
    <lineage>
        <taxon>Eukaryota</taxon>
        <taxon>Fungi</taxon>
        <taxon>Dikarya</taxon>
        <taxon>Basidiomycota</taxon>
        <taxon>Agaricomycotina</taxon>
        <taxon>Agaricomycetes</taxon>
        <taxon>Agaricomycetidae</taxon>
        <taxon>Agaricales</taxon>
        <taxon>Agaricineae</taxon>
        <taxon>Psathyrellaceae</taxon>
        <taxon>Coprinopsis</taxon>
    </lineage>
</organism>
<dbReference type="Proteomes" id="UP000307440">
    <property type="component" value="Unassembled WGS sequence"/>
</dbReference>
<dbReference type="InterPro" id="IPR032675">
    <property type="entry name" value="LRR_dom_sf"/>
</dbReference>
<sequence>MALRRTLRTVRSKCNFKFALSDGHSGTLADTLKSPVPDLLNTNLPPTETQIYNVLKAIAGTETELSSIEYQIHCTDDEDETQKLIRRQAACQEFVEVHRRVLSLSRRLPTEVLQEIFSWFLPADPSPDAYIRSWFIRSWTPIRLVCHQWKAAVHSLPELFGILPSFPLNKKTEDPRYISQFSRWLSFSKHAPLYVCVIAPFREYDKHPALEALMDHSHRWVALTMETTFMTVKSLSRVRRKMGALRYLTLDVWRYNSQESPLTVFKHATSLRNVVVNGIFPRGLALPWAGLESYREKVINRGGLAEVVTNSLRLQRLEITQIIDVPLFGPITLPALKDLRFRYDDVIPPDNAVNMMTLPALEDAQVIGSSGELIPVLIALVSRSDCNNLRRLAFRTQAVMVPGELTKLLETTPNLVELDIRHPPNIDAERLVYDPHVTPLVPLLERLYIHSNGNWGDEETYRRIGSTRCDVDPSLPCGIVPLKVLRFIFEFEHVGFCTTQQAVLEDWFNPRKRASRQVQQLLEYKNNLLLHLPEIDEKMNWDPNAPKKRAFDLTYAKRLHGTLLDIEGVVVMDVHDLHLSELHLILKRVSRLGAGRIPSEDRYHFRERAEKIVKGWNPLFVQVIDQLRWVRVGKLSLEYVSTFSDLRDHPDDEVVEKLVYGIEDWIHEFDLLWHRYM</sequence>
<dbReference type="Gene3D" id="3.80.10.10">
    <property type="entry name" value="Ribonuclease Inhibitor"/>
    <property type="match status" value="1"/>
</dbReference>
<dbReference type="OrthoDB" id="3365698at2759"/>
<gene>
    <name evidence="1" type="ORF">FA15DRAFT_404536</name>
</gene>
<protein>
    <submittedName>
        <fullName evidence="1">Uncharacterized protein</fullName>
    </submittedName>
</protein>
<dbReference type="STRING" id="230819.A0A5C3KWH6"/>